<evidence type="ECO:0000259" key="5">
    <source>
        <dbReference type="Pfam" id="PF13458"/>
    </source>
</evidence>
<feature type="region of interest" description="Disordered" evidence="3">
    <location>
        <begin position="222"/>
        <end position="290"/>
    </location>
</feature>
<dbReference type="PROSITE" id="PS51257">
    <property type="entry name" value="PROKAR_LIPOPROTEIN"/>
    <property type="match status" value="1"/>
</dbReference>
<dbReference type="EMBL" id="JZWV01000410">
    <property type="protein sequence ID" value="KJY32466.1"/>
    <property type="molecule type" value="Genomic_DNA"/>
</dbReference>
<feature type="domain" description="Leucine-binding protein" evidence="5">
    <location>
        <begin position="50"/>
        <end position="223"/>
    </location>
</feature>
<evidence type="ECO:0000256" key="1">
    <source>
        <dbReference type="ARBA" id="ARBA00010062"/>
    </source>
</evidence>
<accession>A0A0F4JHQ0</accession>
<feature type="compositionally biased region" description="Gly residues" evidence="3">
    <location>
        <begin position="225"/>
        <end position="240"/>
    </location>
</feature>
<dbReference type="Proteomes" id="UP000033551">
    <property type="component" value="Unassembled WGS sequence"/>
</dbReference>
<evidence type="ECO:0000256" key="3">
    <source>
        <dbReference type="SAM" id="MobiDB-lite"/>
    </source>
</evidence>
<feature type="chain" id="PRO_5038642168" evidence="4">
    <location>
        <begin position="27"/>
        <end position="486"/>
    </location>
</feature>
<evidence type="ECO:0000256" key="4">
    <source>
        <dbReference type="SAM" id="SignalP"/>
    </source>
</evidence>
<dbReference type="InterPro" id="IPR028082">
    <property type="entry name" value="Peripla_BP_I"/>
</dbReference>
<keyword evidence="6" id="KW-0449">Lipoprotein</keyword>
<sequence>MTKSRRATTLSRLLLAAATGACLTTACGVLPGSSGDSGGTLTVMTFAPMGTKATNMPGMPGMAKAYERWINANGGIKGRKLRVLTCNEKNTATGAADCAREAITKKAVAVVGSYSQHGRAFMAPLEAEGIPFIGGYGVSAEEFQSTLSYPVNGGQPALLAGAGHQLGKACAQVSLVRPDTLAGDTMPVLLNAGLKANNSPEASDIRAAEDAADLMPQAREALAGAGSGGSGGSSGTGGTGTKDTGTGTATPAAKGDGTSKATASPGPSGSAAGSSSPSAPSSATAAKGSSSSKSCVTAVLGARTETFFDAFRRADTTHRNPQISSVLGSVSQALVDRTGGKESPFEGAYVTSWYPVSTDPLWAPMRKVISDEAFGDNTVEADDSGAQTTWIAYTVLNQVVQKFKDGEDVTARKVARMLNETSGISTGNLTPQLSWRYQDMRAVAGFPRLVNGRVSFQVVQQGRLVAQLGEQDVDMTAVLESAPRSA</sequence>
<feature type="compositionally biased region" description="Low complexity" evidence="3">
    <location>
        <begin position="241"/>
        <end position="290"/>
    </location>
</feature>
<gene>
    <name evidence="6" type="ORF">VR44_15915</name>
</gene>
<reference evidence="6 7" key="1">
    <citation type="submission" date="2015-02" db="EMBL/GenBank/DDBJ databases">
        <authorList>
            <person name="Ju K.-S."/>
            <person name="Doroghazi J.R."/>
            <person name="Metcalf W."/>
        </authorList>
    </citation>
    <scope>NUCLEOTIDE SEQUENCE [LARGE SCALE GENOMIC DNA]</scope>
    <source>
        <strain evidence="6 7">NRRL ISP-5550</strain>
    </source>
</reference>
<name>A0A0F4JHQ0_9ACTN</name>
<dbReference type="InterPro" id="IPR028081">
    <property type="entry name" value="Leu-bd"/>
</dbReference>
<proteinExistence type="inferred from homology"/>
<dbReference type="STRING" id="68223.GCA_002028425_04044"/>
<dbReference type="OrthoDB" id="3205678at2"/>
<evidence type="ECO:0000313" key="7">
    <source>
        <dbReference type="Proteomes" id="UP000033551"/>
    </source>
</evidence>
<evidence type="ECO:0000256" key="2">
    <source>
        <dbReference type="ARBA" id="ARBA00022729"/>
    </source>
</evidence>
<keyword evidence="2 4" id="KW-0732">Signal</keyword>
<dbReference type="Gene3D" id="3.40.50.2300">
    <property type="match status" value="1"/>
</dbReference>
<feature type="signal peptide" evidence="4">
    <location>
        <begin position="1"/>
        <end position="26"/>
    </location>
</feature>
<dbReference type="SUPFAM" id="SSF53822">
    <property type="entry name" value="Periplasmic binding protein-like I"/>
    <property type="match status" value="1"/>
</dbReference>
<protein>
    <submittedName>
        <fullName evidence="6">Lipoprotein</fullName>
    </submittedName>
</protein>
<dbReference type="RefSeq" id="WP_045948149.1">
    <property type="nucleotide sequence ID" value="NZ_JZWV01000410.1"/>
</dbReference>
<keyword evidence="7" id="KW-1185">Reference proteome</keyword>
<evidence type="ECO:0000313" key="6">
    <source>
        <dbReference type="EMBL" id="KJY32466.1"/>
    </source>
</evidence>
<organism evidence="6 7">
    <name type="scientific">Streptomyces katrae</name>
    <dbReference type="NCBI Taxonomy" id="68223"/>
    <lineage>
        <taxon>Bacteria</taxon>
        <taxon>Bacillati</taxon>
        <taxon>Actinomycetota</taxon>
        <taxon>Actinomycetes</taxon>
        <taxon>Kitasatosporales</taxon>
        <taxon>Streptomycetaceae</taxon>
        <taxon>Streptomyces</taxon>
    </lineage>
</organism>
<dbReference type="AlphaFoldDB" id="A0A0F4JHQ0"/>
<comment type="similarity">
    <text evidence="1">Belongs to the leucine-binding protein family.</text>
</comment>
<dbReference type="PATRIC" id="fig|68223.7.peg.7592"/>
<dbReference type="Pfam" id="PF13458">
    <property type="entry name" value="Peripla_BP_6"/>
    <property type="match status" value="1"/>
</dbReference>
<comment type="caution">
    <text evidence="6">The sequence shown here is derived from an EMBL/GenBank/DDBJ whole genome shotgun (WGS) entry which is preliminary data.</text>
</comment>